<gene>
    <name evidence="1" type="ORF">DSM104635_02093</name>
</gene>
<sequence length="164" mass="16439">MTCNLSRMLVVAALTAAGGCGQLAPERTAPGPAPALAAVAPDVSPHAGQTYSEFVAAAGASYSPDALGIPAADRVRLWRGMAEATPSALLTGGGAEALVFRGCSEQGCEEGVSIVAIDVATGVAFAGVRDVGGADVLAPNERVEALLRLNSPTRAWDNPEAAQP</sequence>
<name>A0A6I6MPE4_9CAUL</name>
<dbReference type="Proteomes" id="UP000431269">
    <property type="component" value="Chromosome"/>
</dbReference>
<dbReference type="PROSITE" id="PS51257">
    <property type="entry name" value="PROKAR_LIPOPROTEIN"/>
    <property type="match status" value="1"/>
</dbReference>
<reference evidence="2" key="1">
    <citation type="submission" date="2019-12" db="EMBL/GenBank/DDBJ databases">
        <title>Complete genome of Terracaulis silvestris 0127_4.</title>
        <authorList>
            <person name="Vieira S."/>
            <person name="Riedel T."/>
            <person name="Sproer C."/>
            <person name="Pascual J."/>
            <person name="Boedeker C."/>
            <person name="Overmann J."/>
        </authorList>
    </citation>
    <scope>NUCLEOTIDE SEQUENCE [LARGE SCALE GENOMIC DNA]</scope>
    <source>
        <strain evidence="2">0127_4</strain>
    </source>
</reference>
<dbReference type="EMBL" id="CP047045">
    <property type="protein sequence ID" value="QGZ95248.1"/>
    <property type="molecule type" value="Genomic_DNA"/>
</dbReference>
<proteinExistence type="predicted"/>
<keyword evidence="2" id="KW-1185">Reference proteome</keyword>
<accession>A0A6I6MPE4</accession>
<organism evidence="1 2">
    <name type="scientific">Terricaulis silvestris</name>
    <dbReference type="NCBI Taxonomy" id="2686094"/>
    <lineage>
        <taxon>Bacteria</taxon>
        <taxon>Pseudomonadati</taxon>
        <taxon>Pseudomonadota</taxon>
        <taxon>Alphaproteobacteria</taxon>
        <taxon>Caulobacterales</taxon>
        <taxon>Caulobacteraceae</taxon>
        <taxon>Terricaulis</taxon>
    </lineage>
</organism>
<dbReference type="RefSeq" id="WP_158766126.1">
    <property type="nucleotide sequence ID" value="NZ_CP047045.1"/>
</dbReference>
<evidence type="ECO:0000313" key="2">
    <source>
        <dbReference type="Proteomes" id="UP000431269"/>
    </source>
</evidence>
<evidence type="ECO:0000313" key="1">
    <source>
        <dbReference type="EMBL" id="QGZ95248.1"/>
    </source>
</evidence>
<evidence type="ECO:0008006" key="3">
    <source>
        <dbReference type="Google" id="ProtNLM"/>
    </source>
</evidence>
<protein>
    <recommendedName>
        <fullName evidence="3">Inhibitor of vertebrate lysozyme</fullName>
    </recommendedName>
</protein>
<dbReference type="AlphaFoldDB" id="A0A6I6MPE4"/>
<dbReference type="KEGG" id="tsv:DSM104635_02093"/>